<keyword evidence="10" id="KW-0573">Peptidoglycan synthesis</keyword>
<dbReference type="Gene3D" id="1.10.3810.10">
    <property type="entry name" value="Biosynthetic peptidoglycan transglycosylase-like"/>
    <property type="match status" value="1"/>
</dbReference>
<dbReference type="GO" id="GO:0030288">
    <property type="term" value="C:outer membrane-bounded periplasmic space"/>
    <property type="evidence" value="ECO:0007669"/>
    <property type="project" value="TreeGrafter"/>
</dbReference>
<protein>
    <submittedName>
        <fullName evidence="19">Penicillin-binding protein 1A</fullName>
    </submittedName>
</protein>
<evidence type="ECO:0000259" key="17">
    <source>
        <dbReference type="Pfam" id="PF00905"/>
    </source>
</evidence>
<gene>
    <name evidence="19" type="ORF">SAMN05192580_0594</name>
</gene>
<feature type="domain" description="Penicillin-binding protein transpeptidase" evidence="17">
    <location>
        <begin position="334"/>
        <end position="560"/>
    </location>
</feature>
<evidence type="ECO:0000256" key="5">
    <source>
        <dbReference type="ARBA" id="ARBA00022670"/>
    </source>
</evidence>
<evidence type="ECO:0000256" key="3">
    <source>
        <dbReference type="ARBA" id="ARBA00007739"/>
    </source>
</evidence>
<dbReference type="SUPFAM" id="SSF56601">
    <property type="entry name" value="beta-lactamase/transpeptidase-like"/>
    <property type="match status" value="1"/>
</dbReference>
<dbReference type="Gene3D" id="3.40.710.10">
    <property type="entry name" value="DD-peptidase/beta-lactamase superfamily"/>
    <property type="match status" value="1"/>
</dbReference>
<reference evidence="19 20" key="1">
    <citation type="submission" date="2016-10" db="EMBL/GenBank/DDBJ databases">
        <authorList>
            <person name="de Groot N.N."/>
        </authorList>
    </citation>
    <scope>NUCLEOTIDE SEQUENCE [LARGE SCALE GENOMIC DNA]</scope>
    <source>
        <strain evidence="19 20">S5-249</strain>
    </source>
</reference>
<organism evidence="19 20">
    <name type="scientific">Sphingomonas jatrophae</name>
    <dbReference type="NCBI Taxonomy" id="1166337"/>
    <lineage>
        <taxon>Bacteria</taxon>
        <taxon>Pseudomonadati</taxon>
        <taxon>Pseudomonadota</taxon>
        <taxon>Alphaproteobacteria</taxon>
        <taxon>Sphingomonadales</taxon>
        <taxon>Sphingomonadaceae</taxon>
        <taxon>Sphingomonas</taxon>
    </lineage>
</organism>
<evidence type="ECO:0000256" key="1">
    <source>
        <dbReference type="ARBA" id="ARBA00004752"/>
    </source>
</evidence>
<dbReference type="RefSeq" id="WP_093310458.1">
    <property type="nucleotide sequence ID" value="NZ_FOZG01000001.1"/>
</dbReference>
<keyword evidence="16" id="KW-0472">Membrane</keyword>
<dbReference type="InterPro" id="IPR012338">
    <property type="entry name" value="Beta-lactam/transpept-like"/>
</dbReference>
<dbReference type="Pfam" id="PF00905">
    <property type="entry name" value="Transpeptidase"/>
    <property type="match status" value="1"/>
</dbReference>
<evidence type="ECO:0000259" key="18">
    <source>
        <dbReference type="Pfam" id="PF00912"/>
    </source>
</evidence>
<proteinExistence type="inferred from homology"/>
<evidence type="ECO:0000313" key="19">
    <source>
        <dbReference type="EMBL" id="SFR80581.1"/>
    </source>
</evidence>
<evidence type="ECO:0000256" key="13">
    <source>
        <dbReference type="ARBA" id="ARBA00034000"/>
    </source>
</evidence>
<keyword evidence="11" id="KW-0511">Multifunctional enzyme</keyword>
<dbReference type="SUPFAM" id="SSF53955">
    <property type="entry name" value="Lysozyme-like"/>
    <property type="match status" value="1"/>
</dbReference>
<comment type="similarity">
    <text evidence="3">In the N-terminal section; belongs to the glycosyltransferase 51 family.</text>
</comment>
<evidence type="ECO:0000256" key="4">
    <source>
        <dbReference type="ARBA" id="ARBA00022645"/>
    </source>
</evidence>
<evidence type="ECO:0000256" key="12">
    <source>
        <dbReference type="ARBA" id="ARBA00023316"/>
    </source>
</evidence>
<dbReference type="InterPro" id="IPR023346">
    <property type="entry name" value="Lysozyme-like_dom_sf"/>
</dbReference>
<evidence type="ECO:0000256" key="14">
    <source>
        <dbReference type="ARBA" id="ARBA00049902"/>
    </source>
</evidence>
<keyword evidence="16" id="KW-0812">Transmembrane</keyword>
<dbReference type="AlphaFoldDB" id="A0A1I6JNU3"/>
<evidence type="ECO:0000256" key="8">
    <source>
        <dbReference type="ARBA" id="ARBA00022801"/>
    </source>
</evidence>
<evidence type="ECO:0000313" key="20">
    <source>
        <dbReference type="Proteomes" id="UP000198824"/>
    </source>
</evidence>
<keyword evidence="9" id="KW-0133">Cell shape</keyword>
<dbReference type="GO" id="GO:0008955">
    <property type="term" value="F:peptidoglycan glycosyltransferase activity"/>
    <property type="evidence" value="ECO:0007669"/>
    <property type="project" value="UniProtKB-EC"/>
</dbReference>
<feature type="transmembrane region" description="Helical" evidence="16">
    <location>
        <begin position="35"/>
        <end position="56"/>
    </location>
</feature>
<dbReference type="InterPro" id="IPR001460">
    <property type="entry name" value="PCN-bd_Tpept"/>
</dbReference>
<dbReference type="Proteomes" id="UP000198824">
    <property type="component" value="Unassembled WGS sequence"/>
</dbReference>
<evidence type="ECO:0000256" key="10">
    <source>
        <dbReference type="ARBA" id="ARBA00022984"/>
    </source>
</evidence>
<dbReference type="GO" id="GO:0009252">
    <property type="term" value="P:peptidoglycan biosynthetic process"/>
    <property type="evidence" value="ECO:0007669"/>
    <property type="project" value="UniProtKB-UniPathway"/>
</dbReference>
<evidence type="ECO:0000256" key="2">
    <source>
        <dbReference type="ARBA" id="ARBA00007090"/>
    </source>
</evidence>
<dbReference type="GO" id="GO:0008360">
    <property type="term" value="P:regulation of cell shape"/>
    <property type="evidence" value="ECO:0007669"/>
    <property type="project" value="UniProtKB-KW"/>
</dbReference>
<sequence>MFEPQRDLPEPSNPAVPPVIVEPAAPPPPPRRRPWWPRAVAAALLLLFVAAAWLAITAPLSRSLRPTAPPSVTLLAADGTPIARKGAIIDRMVDVGTLPDHVGNAFVAIEDRRFYSHWGIDPRGILRAAWSNMRAGGVVEGGSTITQQLGKVAFLDSDRTMARKLREAMIAVWLELWLTKREILSRYLSNVYFGDNVYGLRAAAQHYFSKSPEKLSVSESAMLAGLMKAPSRLAPSTNLSGARARQKLVVAAMAREGFLTEREARAARPARLRLRRIRTLPTGTYFADWAMPAARDKAGAVYAEQTVRTTLDSRIQKAAVRAVNRAALGQAQVAIVAMRPDGRVVAMVGGRDYKASSFNRATQARRQPGSTFKLFVYLAALRAGMTPDDMVEDEKVTVDGWTPENNDRRYRGAITLRRAFALSSNVAAVRLAEQVGRDRVMKAARDLGIRSPLTERPSVSLGTSGVTLIELTAAYAAVAAGNYPVLPQGLPPAEAAERGWLQSLWDRRHRLSTRERDMLLDLLAATVREGTGRAAALAEPSFGKTGTTQDHRDAIFVGFAGDLVTGVWVGRDDNKPIPGMTGGTLPARIWRDFMAEAIGSRPLARPKPVVDPEPDVTELGDLNISTDFGGMSFDLGVGEDGLDIRARPSAPGDEALPPVDDAAPPPRAEDEIEEEY</sequence>
<comment type="similarity">
    <text evidence="2">In the C-terminal section; belongs to the transpeptidase family.</text>
</comment>
<dbReference type="GO" id="GO:0008658">
    <property type="term" value="F:penicillin binding"/>
    <property type="evidence" value="ECO:0007669"/>
    <property type="project" value="InterPro"/>
</dbReference>
<evidence type="ECO:0000256" key="11">
    <source>
        <dbReference type="ARBA" id="ARBA00023268"/>
    </source>
</evidence>
<keyword evidence="20" id="KW-1185">Reference proteome</keyword>
<keyword evidence="7" id="KW-0808">Transferase</keyword>
<dbReference type="InterPro" id="IPR001264">
    <property type="entry name" value="Glyco_trans_51"/>
</dbReference>
<comment type="catalytic activity">
    <reaction evidence="14">
        <text>[GlcNAc-(1-&gt;4)-Mur2Ac(oyl-L-Ala-gamma-D-Glu-L-Lys-D-Ala-D-Ala)](n)-di-trans,octa-cis-undecaprenyl diphosphate + beta-D-GlcNAc-(1-&gt;4)-Mur2Ac(oyl-L-Ala-gamma-D-Glu-L-Lys-D-Ala-D-Ala)-di-trans,octa-cis-undecaprenyl diphosphate = [GlcNAc-(1-&gt;4)-Mur2Ac(oyl-L-Ala-gamma-D-Glu-L-Lys-D-Ala-D-Ala)](n+1)-di-trans,octa-cis-undecaprenyl diphosphate + di-trans,octa-cis-undecaprenyl diphosphate + H(+)</text>
        <dbReference type="Rhea" id="RHEA:23708"/>
        <dbReference type="Rhea" id="RHEA-COMP:9602"/>
        <dbReference type="Rhea" id="RHEA-COMP:9603"/>
        <dbReference type="ChEBI" id="CHEBI:15378"/>
        <dbReference type="ChEBI" id="CHEBI:58405"/>
        <dbReference type="ChEBI" id="CHEBI:60033"/>
        <dbReference type="ChEBI" id="CHEBI:78435"/>
        <dbReference type="EC" id="2.4.99.28"/>
    </reaction>
</comment>
<dbReference type="STRING" id="1166337.SAMN05192580_0594"/>
<dbReference type="InterPro" id="IPR036950">
    <property type="entry name" value="PBP_transglycosylase"/>
</dbReference>
<evidence type="ECO:0000256" key="7">
    <source>
        <dbReference type="ARBA" id="ARBA00022679"/>
    </source>
</evidence>
<comment type="catalytic activity">
    <reaction evidence="13">
        <text>Preferential cleavage: (Ac)2-L-Lys-D-Ala-|-D-Ala. Also transpeptidation of peptidyl-alanyl moieties that are N-acyl substituents of D-alanine.</text>
        <dbReference type="EC" id="3.4.16.4"/>
    </reaction>
</comment>
<evidence type="ECO:0000256" key="16">
    <source>
        <dbReference type="SAM" id="Phobius"/>
    </source>
</evidence>
<feature type="region of interest" description="Disordered" evidence="15">
    <location>
        <begin position="1"/>
        <end position="31"/>
    </location>
</feature>
<dbReference type="InterPro" id="IPR050396">
    <property type="entry name" value="Glycosyltr_51/Transpeptidase"/>
</dbReference>
<evidence type="ECO:0000256" key="9">
    <source>
        <dbReference type="ARBA" id="ARBA00022960"/>
    </source>
</evidence>
<dbReference type="Pfam" id="PF00912">
    <property type="entry name" value="Transgly"/>
    <property type="match status" value="1"/>
</dbReference>
<keyword evidence="16" id="KW-1133">Transmembrane helix</keyword>
<dbReference type="PANTHER" id="PTHR32282">
    <property type="entry name" value="BINDING PROTEIN TRANSPEPTIDASE, PUTATIVE-RELATED"/>
    <property type="match status" value="1"/>
</dbReference>
<evidence type="ECO:0000256" key="15">
    <source>
        <dbReference type="SAM" id="MobiDB-lite"/>
    </source>
</evidence>
<keyword evidence="5" id="KW-0645">Protease</keyword>
<comment type="pathway">
    <text evidence="1">Cell wall biogenesis; peptidoglycan biosynthesis.</text>
</comment>
<keyword evidence="12" id="KW-0961">Cell wall biogenesis/degradation</keyword>
<keyword evidence="4" id="KW-0121">Carboxypeptidase</keyword>
<dbReference type="GO" id="GO:0006508">
    <property type="term" value="P:proteolysis"/>
    <property type="evidence" value="ECO:0007669"/>
    <property type="project" value="UniProtKB-KW"/>
</dbReference>
<dbReference type="OrthoDB" id="9766909at2"/>
<keyword evidence="6" id="KW-0328">Glycosyltransferase</keyword>
<name>A0A1I6JNU3_9SPHN</name>
<feature type="domain" description="Glycosyl transferase family 51" evidence="18">
    <location>
        <begin position="90"/>
        <end position="253"/>
    </location>
</feature>
<evidence type="ECO:0000256" key="6">
    <source>
        <dbReference type="ARBA" id="ARBA00022676"/>
    </source>
</evidence>
<dbReference type="FunFam" id="1.10.3810.10:FF:000001">
    <property type="entry name" value="Penicillin-binding protein 1A"/>
    <property type="match status" value="1"/>
</dbReference>
<dbReference type="UniPathway" id="UPA00219"/>
<feature type="region of interest" description="Disordered" evidence="15">
    <location>
        <begin position="639"/>
        <end position="676"/>
    </location>
</feature>
<accession>A0A1I6JNU3</accession>
<keyword evidence="8" id="KW-0378">Hydrolase</keyword>
<dbReference type="EMBL" id="FOZG01000001">
    <property type="protein sequence ID" value="SFR80581.1"/>
    <property type="molecule type" value="Genomic_DNA"/>
</dbReference>
<dbReference type="GO" id="GO:0071555">
    <property type="term" value="P:cell wall organization"/>
    <property type="evidence" value="ECO:0007669"/>
    <property type="project" value="UniProtKB-KW"/>
</dbReference>
<dbReference type="GO" id="GO:0009002">
    <property type="term" value="F:serine-type D-Ala-D-Ala carboxypeptidase activity"/>
    <property type="evidence" value="ECO:0007669"/>
    <property type="project" value="UniProtKB-EC"/>
</dbReference>
<dbReference type="PANTHER" id="PTHR32282:SF33">
    <property type="entry name" value="PEPTIDOGLYCAN GLYCOSYLTRANSFERASE"/>
    <property type="match status" value="1"/>
</dbReference>
<feature type="compositionally biased region" description="Low complexity" evidence="15">
    <location>
        <begin position="653"/>
        <end position="662"/>
    </location>
</feature>
<dbReference type="NCBIfam" id="TIGR02074">
    <property type="entry name" value="PBP_1a_fam"/>
    <property type="match status" value="1"/>
</dbReference>